<feature type="transmembrane region" description="Helical" evidence="1">
    <location>
        <begin position="138"/>
        <end position="156"/>
    </location>
</feature>
<feature type="domain" description="Acyltransferase 3" evidence="2">
    <location>
        <begin position="10"/>
        <end position="330"/>
    </location>
</feature>
<dbReference type="Proteomes" id="UP000283433">
    <property type="component" value="Unassembled WGS sequence"/>
</dbReference>
<accession>A0A419SAE3</accession>
<dbReference type="PANTHER" id="PTHR23028">
    <property type="entry name" value="ACETYLTRANSFERASE"/>
    <property type="match status" value="1"/>
</dbReference>
<feature type="transmembrane region" description="Helical" evidence="1">
    <location>
        <begin position="82"/>
        <end position="101"/>
    </location>
</feature>
<name>A0A419SAE3_9SPHI</name>
<feature type="transmembrane region" description="Helical" evidence="1">
    <location>
        <begin position="229"/>
        <end position="250"/>
    </location>
</feature>
<dbReference type="InterPro" id="IPR002656">
    <property type="entry name" value="Acyl_transf_3_dom"/>
</dbReference>
<feature type="transmembrane region" description="Helical" evidence="1">
    <location>
        <begin position="168"/>
        <end position="189"/>
    </location>
</feature>
<dbReference type="InterPro" id="IPR050879">
    <property type="entry name" value="Acyltransferase_3"/>
</dbReference>
<organism evidence="3 4">
    <name type="scientific">Pelobium manganitolerans</name>
    <dbReference type="NCBI Taxonomy" id="1842495"/>
    <lineage>
        <taxon>Bacteria</taxon>
        <taxon>Pseudomonadati</taxon>
        <taxon>Bacteroidota</taxon>
        <taxon>Sphingobacteriia</taxon>
        <taxon>Sphingobacteriales</taxon>
        <taxon>Sphingobacteriaceae</taxon>
        <taxon>Pelobium</taxon>
    </lineage>
</organism>
<evidence type="ECO:0000313" key="4">
    <source>
        <dbReference type="Proteomes" id="UP000283433"/>
    </source>
</evidence>
<dbReference type="GO" id="GO:0016747">
    <property type="term" value="F:acyltransferase activity, transferring groups other than amino-acyl groups"/>
    <property type="evidence" value="ECO:0007669"/>
    <property type="project" value="InterPro"/>
</dbReference>
<keyword evidence="1" id="KW-0472">Membrane</keyword>
<dbReference type="AlphaFoldDB" id="A0A419SAE3"/>
<keyword evidence="1" id="KW-1133">Transmembrane helix</keyword>
<dbReference type="PANTHER" id="PTHR23028:SF53">
    <property type="entry name" value="ACYL_TRANSF_3 DOMAIN-CONTAINING PROTEIN"/>
    <property type="match status" value="1"/>
</dbReference>
<feature type="transmembrane region" description="Helical" evidence="1">
    <location>
        <begin position="44"/>
        <end position="62"/>
    </location>
</feature>
<evidence type="ECO:0000256" key="1">
    <source>
        <dbReference type="SAM" id="Phobius"/>
    </source>
</evidence>
<keyword evidence="4" id="KW-1185">Reference proteome</keyword>
<keyword evidence="1" id="KW-0812">Transmembrane</keyword>
<dbReference type="EMBL" id="MBTA01000003">
    <property type="protein sequence ID" value="RKD19024.1"/>
    <property type="molecule type" value="Genomic_DNA"/>
</dbReference>
<feature type="transmembrane region" description="Helical" evidence="1">
    <location>
        <begin position="262"/>
        <end position="282"/>
    </location>
</feature>
<dbReference type="Pfam" id="PF01757">
    <property type="entry name" value="Acyl_transf_3"/>
    <property type="match status" value="1"/>
</dbReference>
<dbReference type="GO" id="GO:0016020">
    <property type="term" value="C:membrane"/>
    <property type="evidence" value="ECO:0007669"/>
    <property type="project" value="TreeGrafter"/>
</dbReference>
<dbReference type="RefSeq" id="WP_120180671.1">
    <property type="nucleotide sequence ID" value="NZ_MBTA01000003.1"/>
</dbReference>
<feature type="transmembrane region" description="Helical" evidence="1">
    <location>
        <begin position="294"/>
        <end position="313"/>
    </location>
</feature>
<evidence type="ECO:0000259" key="2">
    <source>
        <dbReference type="Pfam" id="PF01757"/>
    </source>
</evidence>
<evidence type="ECO:0000313" key="3">
    <source>
        <dbReference type="EMBL" id="RKD19024.1"/>
    </source>
</evidence>
<feature type="transmembrane region" description="Helical" evidence="1">
    <location>
        <begin position="201"/>
        <end position="222"/>
    </location>
</feature>
<proteinExistence type="predicted"/>
<dbReference type="GO" id="GO:0009103">
    <property type="term" value="P:lipopolysaccharide biosynthetic process"/>
    <property type="evidence" value="ECO:0007669"/>
    <property type="project" value="TreeGrafter"/>
</dbReference>
<gene>
    <name evidence="3" type="ORF">BCY91_14200</name>
</gene>
<protein>
    <recommendedName>
        <fullName evidence="2">Acyltransferase 3 domain-containing protein</fullName>
    </recommendedName>
</protein>
<dbReference type="OrthoDB" id="290051at2"/>
<feature type="transmembrane region" description="Helical" evidence="1">
    <location>
        <begin position="12"/>
        <end position="32"/>
    </location>
</feature>
<sequence length="362" mass="41652">MDALLANRNNNFNLIRLLACLQVMVLHTYNLYDVGENTLFLDVLWLFPGVIIFFSISGFLIAKSFDYSSPNSFCRKRILRIFPALTVNVFVTCLLLLYLGYATLNSDLLKFVLAQLTIFQFYTPESLKGFAQGHHPNGALWTISVELQFYALYFAFARLLSWKKRDLFFKNSLVVVLIILSCTINYLANRFLDGSTITYKLIFNSVFYNFSFFGVGILFYLNFSRAKKLFANTFSIWATALVAIICMIVYTNTSISRYSYNHLSFAYLLLLIFTVFSLAFSFKNLSNNILGKIDISYGTYIYHVVIIHVFYNSGVSPNYFLLIYAASILCGTLSWFGIEQYFLRKKDKLPPISWKAISPNKK</sequence>
<comment type="caution">
    <text evidence="3">The sequence shown here is derived from an EMBL/GenBank/DDBJ whole genome shotgun (WGS) entry which is preliminary data.</text>
</comment>
<feature type="transmembrane region" description="Helical" evidence="1">
    <location>
        <begin position="319"/>
        <end position="338"/>
    </location>
</feature>
<reference evidence="3 4" key="1">
    <citation type="submission" date="2016-07" db="EMBL/GenBank/DDBJ databases">
        <title>Genome of Pelobium manganitolerans.</title>
        <authorList>
            <person name="Wu S."/>
            <person name="Wang G."/>
        </authorList>
    </citation>
    <scope>NUCLEOTIDE SEQUENCE [LARGE SCALE GENOMIC DNA]</scope>
    <source>
        <strain evidence="3 4">YS-25</strain>
    </source>
</reference>